<keyword evidence="2" id="KW-1185">Reference proteome</keyword>
<evidence type="ECO:0000313" key="2">
    <source>
        <dbReference type="Proteomes" id="UP000199136"/>
    </source>
</evidence>
<sequence>MAEEVVYFEVLNEKDLLEAFQRKEDYILIKGEYNQEVKRLVDTKLSDEELLGLELGSSGLIYIISELVYKLLNAFSDEPKTKRTLEYAIRQYNAKFDEKKRIILYLRQLDY</sequence>
<reference evidence="1 2" key="1">
    <citation type="submission" date="2016-10" db="EMBL/GenBank/DDBJ databases">
        <authorList>
            <person name="de Groot N.N."/>
        </authorList>
    </citation>
    <scope>NUCLEOTIDE SEQUENCE [LARGE SCALE GENOMIC DNA]</scope>
    <source>
        <strain evidence="1 2">DSM 20581</strain>
    </source>
</reference>
<proteinExistence type="predicted"/>
<dbReference type="AlphaFoldDB" id="A0A1I5WM38"/>
<protein>
    <submittedName>
        <fullName evidence="1">Uncharacterized protein</fullName>
    </submittedName>
</protein>
<dbReference type="STRING" id="82801.SAMN04488506_0968"/>
<gene>
    <name evidence="1" type="ORF">SAMN04488506_0968</name>
</gene>
<organism evidence="1 2">
    <name type="scientific">Desemzia incerta</name>
    <dbReference type="NCBI Taxonomy" id="82801"/>
    <lineage>
        <taxon>Bacteria</taxon>
        <taxon>Bacillati</taxon>
        <taxon>Bacillota</taxon>
        <taxon>Bacilli</taxon>
        <taxon>Lactobacillales</taxon>
        <taxon>Carnobacteriaceae</taxon>
        <taxon>Desemzia</taxon>
    </lineage>
</organism>
<evidence type="ECO:0000313" key="1">
    <source>
        <dbReference type="EMBL" id="SFQ20854.1"/>
    </source>
</evidence>
<name>A0A1I5WM38_9LACT</name>
<dbReference type="RefSeq" id="WP_092480021.1">
    <property type="nucleotide sequence ID" value="NZ_FOXW01000003.1"/>
</dbReference>
<dbReference type="OrthoDB" id="2937982at2"/>
<dbReference type="Proteomes" id="UP000199136">
    <property type="component" value="Unassembled WGS sequence"/>
</dbReference>
<accession>A0A1I5WM38</accession>
<dbReference type="EMBL" id="FOXW01000003">
    <property type="protein sequence ID" value="SFQ20854.1"/>
    <property type="molecule type" value="Genomic_DNA"/>
</dbReference>